<dbReference type="Proteomes" id="UP000641152">
    <property type="component" value="Unassembled WGS sequence"/>
</dbReference>
<proteinExistence type="predicted"/>
<name>A0ABR9DCD9_9GAMM</name>
<organism evidence="1 2">
    <name type="scientific">Methylomonas fluvii</name>
    <dbReference type="NCBI Taxonomy" id="1854564"/>
    <lineage>
        <taxon>Bacteria</taxon>
        <taxon>Pseudomonadati</taxon>
        <taxon>Pseudomonadota</taxon>
        <taxon>Gammaproteobacteria</taxon>
        <taxon>Methylococcales</taxon>
        <taxon>Methylococcaceae</taxon>
        <taxon>Methylomonas</taxon>
    </lineage>
</organism>
<keyword evidence="2" id="KW-1185">Reference proteome</keyword>
<protein>
    <submittedName>
        <fullName evidence="1">AlpA family phage regulatory protein</fullName>
    </submittedName>
</protein>
<sequence length="77" mass="8470">MVIRPQLPETGFLRLKQIVGDPKAEPPIPAILPISRTSFLNGVKSGKYPKSIKLGERTTAWRVEDIRELINSVGSSA</sequence>
<evidence type="ECO:0000313" key="1">
    <source>
        <dbReference type="EMBL" id="MBD9360766.1"/>
    </source>
</evidence>
<dbReference type="InterPro" id="IPR010260">
    <property type="entry name" value="AlpA"/>
</dbReference>
<gene>
    <name evidence="1" type="ORF">EBB_09490</name>
</gene>
<reference evidence="1 2" key="1">
    <citation type="submission" date="2020-09" db="EMBL/GenBank/DDBJ databases">
        <title>Methylomonas albis sp. nov. and Methylomonas fluvii sp. nov.: Two cold-adapted methanotrophs from the River Elbe and an amended description of Methylovulum psychrotolerans strain Eb1.</title>
        <authorList>
            <person name="Bussmann I.K."/>
            <person name="Klings K.-W."/>
            <person name="Warnstedt J."/>
            <person name="Hoppert M."/>
            <person name="Saborowski A."/>
            <person name="Horn F."/>
            <person name="Liebner S."/>
        </authorList>
    </citation>
    <scope>NUCLEOTIDE SEQUENCE [LARGE SCALE GENOMIC DNA]</scope>
    <source>
        <strain evidence="1 2">EbB</strain>
    </source>
</reference>
<evidence type="ECO:0000313" key="2">
    <source>
        <dbReference type="Proteomes" id="UP000641152"/>
    </source>
</evidence>
<dbReference type="EMBL" id="JACXST010000001">
    <property type="protein sequence ID" value="MBD9360766.1"/>
    <property type="molecule type" value="Genomic_DNA"/>
</dbReference>
<dbReference type="Pfam" id="PF05930">
    <property type="entry name" value="Phage_AlpA"/>
    <property type="match status" value="1"/>
</dbReference>
<dbReference type="RefSeq" id="WP_192393474.1">
    <property type="nucleotide sequence ID" value="NZ_CAJHIU010000001.1"/>
</dbReference>
<accession>A0ABR9DCD9</accession>
<dbReference type="Gene3D" id="1.10.238.160">
    <property type="match status" value="1"/>
</dbReference>
<comment type="caution">
    <text evidence="1">The sequence shown here is derived from an EMBL/GenBank/DDBJ whole genome shotgun (WGS) entry which is preliminary data.</text>
</comment>